<evidence type="ECO:0000313" key="6">
    <source>
        <dbReference type="EMBL" id="POS77065.1"/>
    </source>
</evidence>
<gene>
    <name evidence="6" type="ORF">DHEL01_v204549</name>
</gene>
<evidence type="ECO:0000256" key="2">
    <source>
        <dbReference type="ARBA" id="ARBA00022692"/>
    </source>
</evidence>
<keyword evidence="2" id="KW-0812">Transmembrane</keyword>
<protein>
    <submittedName>
        <fullName evidence="6">Uncharacterized protein</fullName>
    </submittedName>
</protein>
<feature type="region of interest" description="Disordered" evidence="5">
    <location>
        <begin position="23"/>
        <end position="48"/>
    </location>
</feature>
<dbReference type="Gene3D" id="1.20.1250.20">
    <property type="entry name" value="MFS general substrate transporter like domains"/>
    <property type="match status" value="1"/>
</dbReference>
<dbReference type="Proteomes" id="UP000094444">
    <property type="component" value="Unassembled WGS sequence"/>
</dbReference>
<feature type="region of interest" description="Disordered" evidence="5">
    <location>
        <begin position="123"/>
        <end position="153"/>
    </location>
</feature>
<keyword evidence="7" id="KW-1185">Reference proteome</keyword>
<name>A0A2P5I3H4_DIAHE</name>
<keyword evidence="3" id="KW-1133">Transmembrane helix</keyword>
<evidence type="ECO:0000256" key="4">
    <source>
        <dbReference type="ARBA" id="ARBA00023136"/>
    </source>
</evidence>
<evidence type="ECO:0000256" key="1">
    <source>
        <dbReference type="ARBA" id="ARBA00004370"/>
    </source>
</evidence>
<dbReference type="InParanoid" id="A0A2P5I3H4"/>
<sequence length="153" mass="16444">MSSFKAQFGDLGPSVHVILVSCSSSAPPPARRRAGPPPRHRSRRRRLPARRVPAGTVYICEIAPPKHRGPLTSGPQFMTCLALVVGYFTSYATANIGRHDEADKLWTALGVKSEDREMVDASGQTSGVMSGNPEVPTQAASEAKGVTFKDLWA</sequence>
<dbReference type="GO" id="GO:0022857">
    <property type="term" value="F:transmembrane transporter activity"/>
    <property type="evidence" value="ECO:0007669"/>
    <property type="project" value="InterPro"/>
</dbReference>
<comment type="subcellular location">
    <subcellularLocation>
        <location evidence="1">Membrane</location>
    </subcellularLocation>
</comment>
<dbReference type="GO" id="GO:0016020">
    <property type="term" value="C:membrane"/>
    <property type="evidence" value="ECO:0007669"/>
    <property type="project" value="UniProtKB-SubCell"/>
</dbReference>
<accession>A0A2P5I3H4</accession>
<dbReference type="InterPro" id="IPR005828">
    <property type="entry name" value="MFS_sugar_transport-like"/>
</dbReference>
<organism evidence="6 7">
    <name type="scientific">Diaporthe helianthi</name>
    <dbReference type="NCBI Taxonomy" id="158607"/>
    <lineage>
        <taxon>Eukaryota</taxon>
        <taxon>Fungi</taxon>
        <taxon>Dikarya</taxon>
        <taxon>Ascomycota</taxon>
        <taxon>Pezizomycotina</taxon>
        <taxon>Sordariomycetes</taxon>
        <taxon>Sordariomycetidae</taxon>
        <taxon>Diaporthales</taxon>
        <taxon>Diaporthaceae</taxon>
        <taxon>Diaporthe</taxon>
    </lineage>
</organism>
<feature type="compositionally biased region" description="Basic residues" evidence="5">
    <location>
        <begin position="30"/>
        <end position="48"/>
    </location>
</feature>
<dbReference type="EMBL" id="MAVT02000304">
    <property type="protein sequence ID" value="POS77065.1"/>
    <property type="molecule type" value="Genomic_DNA"/>
</dbReference>
<evidence type="ECO:0000313" key="7">
    <source>
        <dbReference type="Proteomes" id="UP000094444"/>
    </source>
</evidence>
<dbReference type="PROSITE" id="PS51257">
    <property type="entry name" value="PROKAR_LIPOPROTEIN"/>
    <property type="match status" value="1"/>
</dbReference>
<dbReference type="OrthoDB" id="5399138at2759"/>
<dbReference type="AlphaFoldDB" id="A0A2P5I3H4"/>
<reference evidence="6" key="1">
    <citation type="submission" date="2017-09" db="EMBL/GenBank/DDBJ databases">
        <title>Polyketide synthases of a Diaporthe helianthi virulent isolate.</title>
        <authorList>
            <person name="Baroncelli R."/>
        </authorList>
    </citation>
    <scope>NUCLEOTIDE SEQUENCE [LARGE SCALE GENOMIC DNA]</scope>
    <source>
        <strain evidence="6">7/96</strain>
    </source>
</reference>
<keyword evidence="4" id="KW-0472">Membrane</keyword>
<evidence type="ECO:0000256" key="5">
    <source>
        <dbReference type="SAM" id="MobiDB-lite"/>
    </source>
</evidence>
<proteinExistence type="predicted"/>
<dbReference type="Pfam" id="PF00083">
    <property type="entry name" value="Sugar_tr"/>
    <property type="match status" value="1"/>
</dbReference>
<evidence type="ECO:0000256" key="3">
    <source>
        <dbReference type="ARBA" id="ARBA00022989"/>
    </source>
</evidence>
<comment type="caution">
    <text evidence="6">The sequence shown here is derived from an EMBL/GenBank/DDBJ whole genome shotgun (WGS) entry which is preliminary data.</text>
</comment>
<dbReference type="InterPro" id="IPR036259">
    <property type="entry name" value="MFS_trans_sf"/>
</dbReference>